<dbReference type="Proteomes" id="UP000830116">
    <property type="component" value="Chromosome"/>
</dbReference>
<name>A0ABY4CAB3_9BACT</name>
<protein>
    <recommendedName>
        <fullName evidence="3">EF-hand domain-containing protein</fullName>
    </recommendedName>
</protein>
<sequence>MSFKKIVSRALACGIALSSVGCSEFLNGKKTEPEVIEFSDTRFKCLQAIPAQLKLYSIGEAQAEEVKQGFNCMSEALRYFNKRTFGSIDGGYTVEEMRRFFGKYFLKQNNVTPEFAAELMKIKRALLGGSTAYITKDEITRLIDILNAVRDEAVTLAPHMKVILLISKKGELPWETISSATEQLRLSLQKLLEKTQIAKSDYSFDDAKRALAGFGEFIRGEEPFAPYERYSNWVGVVEAVKNVLMGQQAQFTGLYQWNDSLNTLISLYEMALKYHYSLSDLKFDNKEKLSQASQFMEQGLHLLGNAHQMKTKGLIPVADIDNLIDQALPRITKQIRTKSIKKTYRAVLMKILDPERKMDSRSVLGLEKKHLASLQREFNIWRLQQEFIDGLGDDKNIFLTQAQLVSAFESFDKNKSVDAAARDDAFEQSALLAAWQDVGELYKSSMTVSFTAEGKLAIAKAAAIRHTWASLTKGNIMRALSRLLLLGYGESRQERMSKVGMNETGLVGWYADFLELGLDAGAFDPRSANSGTRSFLEANFFTFSGDGNALMDQKESFEFVSTLFAAGLASSEGLQSESLAAHCAVAELDVFGKPYLQEECFKQNLKNNFAKYFANLPGMVRYIADLNQARWEEFYRHLAVASAAPNQKVGFVETANIRTMVTILHYIEAVVVIFDKDGNTKLSLEEVYDASPRFTPFFKTIKKITNQTLLEEGFAYLVFKGTIPGAADLTGFQLQKLWGIKDAERMEIVRLFGTLKDELNKPKN</sequence>
<gene>
    <name evidence="1" type="ORF">MNR06_01940</name>
</gene>
<reference evidence="1" key="1">
    <citation type="submission" date="2022-03" db="EMBL/GenBank/DDBJ databases">
        <title>Genome Identification and Characterization of new species Bdellovibrio reynosense LBG001 sp. nov. from a Mexico soil sample.</title>
        <authorList>
            <person name="Camilli A."/>
            <person name="Ajao Y."/>
            <person name="Guo X."/>
        </authorList>
    </citation>
    <scope>NUCLEOTIDE SEQUENCE</scope>
    <source>
        <strain evidence="1">LBG001</strain>
    </source>
</reference>
<dbReference type="EMBL" id="CP093442">
    <property type="protein sequence ID" value="UOF01714.1"/>
    <property type="molecule type" value="Genomic_DNA"/>
</dbReference>
<keyword evidence="2" id="KW-1185">Reference proteome</keyword>
<evidence type="ECO:0000313" key="2">
    <source>
        <dbReference type="Proteomes" id="UP000830116"/>
    </source>
</evidence>
<dbReference type="PROSITE" id="PS51257">
    <property type="entry name" value="PROKAR_LIPOPROTEIN"/>
    <property type="match status" value="1"/>
</dbReference>
<dbReference type="RefSeq" id="WP_243538318.1">
    <property type="nucleotide sequence ID" value="NZ_CP093442.1"/>
</dbReference>
<accession>A0ABY4CAB3</accession>
<organism evidence="1 2">
    <name type="scientific">Bdellovibrio reynosensis</name>
    <dbReference type="NCBI Taxonomy" id="2835041"/>
    <lineage>
        <taxon>Bacteria</taxon>
        <taxon>Pseudomonadati</taxon>
        <taxon>Bdellovibrionota</taxon>
        <taxon>Bdellovibrionia</taxon>
        <taxon>Bdellovibrionales</taxon>
        <taxon>Pseudobdellovibrionaceae</taxon>
        <taxon>Bdellovibrio</taxon>
    </lineage>
</organism>
<evidence type="ECO:0008006" key="3">
    <source>
        <dbReference type="Google" id="ProtNLM"/>
    </source>
</evidence>
<proteinExistence type="predicted"/>
<evidence type="ECO:0000313" key="1">
    <source>
        <dbReference type="EMBL" id="UOF01714.1"/>
    </source>
</evidence>